<accession>X0XBD8</accession>
<proteinExistence type="predicted"/>
<sequence length="70" mass="7848">MILILSPTVLDNITSPTATITRLSDEVTWGSSNSGLSPPICPVQERRKGKLITMRDTAIEMSRYFDFEDM</sequence>
<dbReference type="EMBL" id="BARS01037085">
    <property type="protein sequence ID" value="GAG22271.1"/>
    <property type="molecule type" value="Genomic_DNA"/>
</dbReference>
<protein>
    <submittedName>
        <fullName evidence="1">Uncharacterized protein</fullName>
    </submittedName>
</protein>
<evidence type="ECO:0000313" key="1">
    <source>
        <dbReference type="EMBL" id="GAG22271.1"/>
    </source>
</evidence>
<gene>
    <name evidence="1" type="ORF">S01H1_56902</name>
</gene>
<name>X0XBD8_9ZZZZ</name>
<comment type="caution">
    <text evidence="1">The sequence shown here is derived from an EMBL/GenBank/DDBJ whole genome shotgun (WGS) entry which is preliminary data.</text>
</comment>
<organism evidence="1">
    <name type="scientific">marine sediment metagenome</name>
    <dbReference type="NCBI Taxonomy" id="412755"/>
    <lineage>
        <taxon>unclassified sequences</taxon>
        <taxon>metagenomes</taxon>
        <taxon>ecological metagenomes</taxon>
    </lineage>
</organism>
<dbReference type="AlphaFoldDB" id="X0XBD8"/>
<reference evidence="1" key="1">
    <citation type="journal article" date="2014" name="Front. Microbiol.">
        <title>High frequency of phylogenetically diverse reductive dehalogenase-homologous genes in deep subseafloor sedimentary metagenomes.</title>
        <authorList>
            <person name="Kawai M."/>
            <person name="Futagami T."/>
            <person name="Toyoda A."/>
            <person name="Takaki Y."/>
            <person name="Nishi S."/>
            <person name="Hori S."/>
            <person name="Arai W."/>
            <person name="Tsubouchi T."/>
            <person name="Morono Y."/>
            <person name="Uchiyama I."/>
            <person name="Ito T."/>
            <person name="Fujiyama A."/>
            <person name="Inagaki F."/>
            <person name="Takami H."/>
        </authorList>
    </citation>
    <scope>NUCLEOTIDE SEQUENCE</scope>
    <source>
        <strain evidence="1">Expedition CK06-06</strain>
    </source>
</reference>